<dbReference type="Proteomes" id="UP000523000">
    <property type="component" value="Unassembled WGS sequence"/>
</dbReference>
<dbReference type="EMBL" id="JACHVS010000001">
    <property type="protein sequence ID" value="MBB2995675.1"/>
    <property type="molecule type" value="Genomic_DNA"/>
</dbReference>
<proteinExistence type="predicted"/>
<gene>
    <name evidence="2" type="ORF">E9229_001866</name>
</gene>
<dbReference type="InterPro" id="IPR050900">
    <property type="entry name" value="Transposase_IS3/IS150/IS904"/>
</dbReference>
<dbReference type="InterPro" id="IPR012337">
    <property type="entry name" value="RNaseH-like_sf"/>
</dbReference>
<organism evidence="2 3">
    <name type="scientific">Paeniglutamicibacter cryotolerans</name>
    <dbReference type="NCBI Taxonomy" id="670079"/>
    <lineage>
        <taxon>Bacteria</taxon>
        <taxon>Bacillati</taxon>
        <taxon>Actinomycetota</taxon>
        <taxon>Actinomycetes</taxon>
        <taxon>Micrococcales</taxon>
        <taxon>Micrococcaceae</taxon>
        <taxon>Paeniglutamicibacter</taxon>
    </lineage>
</organism>
<evidence type="ECO:0000313" key="2">
    <source>
        <dbReference type="EMBL" id="MBB2995675.1"/>
    </source>
</evidence>
<dbReference type="SUPFAM" id="SSF53098">
    <property type="entry name" value="Ribonuclease H-like"/>
    <property type="match status" value="1"/>
</dbReference>
<sequence length="68" mass="7892">MAESAFSSLKNEMYHHRAFTHRTTARTAVVEYIETWYNRRRPHTHNGGISPLAKFEQYQEAQIVALAA</sequence>
<dbReference type="InterPro" id="IPR001584">
    <property type="entry name" value="Integrase_cat-core"/>
</dbReference>
<feature type="domain" description="Integrase catalytic" evidence="1">
    <location>
        <begin position="3"/>
        <end position="52"/>
    </location>
</feature>
<protein>
    <submittedName>
        <fullName evidence="2">Transposase InsO family protein</fullName>
    </submittedName>
</protein>
<keyword evidence="3" id="KW-1185">Reference proteome</keyword>
<dbReference type="GO" id="GO:0015074">
    <property type="term" value="P:DNA integration"/>
    <property type="evidence" value="ECO:0007669"/>
    <property type="project" value="InterPro"/>
</dbReference>
<evidence type="ECO:0000313" key="3">
    <source>
        <dbReference type="Proteomes" id="UP000523000"/>
    </source>
</evidence>
<dbReference type="PANTHER" id="PTHR46889">
    <property type="entry name" value="TRANSPOSASE INSF FOR INSERTION SEQUENCE IS3B-RELATED"/>
    <property type="match status" value="1"/>
</dbReference>
<dbReference type="PANTHER" id="PTHR46889:SF4">
    <property type="entry name" value="TRANSPOSASE INSO FOR INSERTION SEQUENCE ELEMENT IS911B-RELATED"/>
    <property type="match status" value="1"/>
</dbReference>
<dbReference type="Pfam" id="PF13333">
    <property type="entry name" value="rve_2"/>
    <property type="match status" value="1"/>
</dbReference>
<accession>A0A839QM41</accession>
<name>A0A839QM41_9MICC</name>
<reference evidence="2 3" key="1">
    <citation type="submission" date="2020-08" db="EMBL/GenBank/DDBJ databases">
        <title>Sequencing the genomes of 1000 actinobacteria strains.</title>
        <authorList>
            <person name="Klenk H.-P."/>
        </authorList>
    </citation>
    <scope>NUCLEOTIDE SEQUENCE [LARGE SCALE GENOMIC DNA]</scope>
    <source>
        <strain evidence="2 3">DSM 22826</strain>
    </source>
</reference>
<dbReference type="AlphaFoldDB" id="A0A839QM41"/>
<evidence type="ECO:0000259" key="1">
    <source>
        <dbReference type="Pfam" id="PF13333"/>
    </source>
</evidence>
<comment type="caution">
    <text evidence="2">The sequence shown here is derived from an EMBL/GenBank/DDBJ whole genome shotgun (WGS) entry which is preliminary data.</text>
</comment>